<feature type="signal peptide" evidence="1">
    <location>
        <begin position="1"/>
        <end position="28"/>
    </location>
</feature>
<reference evidence="5 7" key="1">
    <citation type="submission" date="2018-09" db="EMBL/GenBank/DDBJ databases">
        <title>Genomic investigation of the strawberry pathogen Phytophthora fragariae indicates pathogenicity is determined by transcriptional variation in three key races.</title>
        <authorList>
            <person name="Adams T.M."/>
            <person name="Armitage A.D."/>
            <person name="Sobczyk M.K."/>
            <person name="Bates H.J."/>
            <person name="Dunwell J.M."/>
            <person name="Nellist C.F."/>
            <person name="Harrison R.J."/>
        </authorList>
    </citation>
    <scope>NUCLEOTIDE SEQUENCE [LARGE SCALE GENOMIC DNA]</scope>
    <source>
        <strain evidence="2 5">SCRP249</strain>
        <strain evidence="3 7">SCRP324</strain>
        <strain evidence="4 6">SCRP333</strain>
    </source>
</reference>
<evidence type="ECO:0000313" key="2">
    <source>
        <dbReference type="EMBL" id="KAE9001624.1"/>
    </source>
</evidence>
<gene>
    <name evidence="2" type="ORF">PR001_g18476</name>
    <name evidence="3" type="ORF">PR002_g17350</name>
    <name evidence="4" type="ORF">PR003_g19686</name>
</gene>
<evidence type="ECO:0000313" key="7">
    <source>
        <dbReference type="Proteomes" id="UP000435112"/>
    </source>
</evidence>
<evidence type="ECO:0000313" key="3">
    <source>
        <dbReference type="EMBL" id="KAE9003415.1"/>
    </source>
</evidence>
<dbReference type="OrthoDB" id="133542at2759"/>
<evidence type="ECO:0000313" key="6">
    <source>
        <dbReference type="Proteomes" id="UP000434957"/>
    </source>
</evidence>
<evidence type="ECO:0000313" key="4">
    <source>
        <dbReference type="EMBL" id="KAE9312766.1"/>
    </source>
</evidence>
<sequence length="257" mass="28813">MARSASTRYSILLLVLLSFLVCCEVASAVDESKVTAQGSETRRLLRGDGGTELSKVNGEERTITDLSKNLKTWAKNTHVVKNWQLKVDTKKVEKAKELYLQRAPHQAYLKAKITPEQLYKALDFKEDMRIAMAYYGNWARLHNNPKYTLWRDYDTIWLAAKNNGSRCIITEANAGYKEEMMTPHFVAPSQLSYSPAESEAIGTMVLVDSSPAKRTNTFQLLPSSSHVFSSISIISTVVAMEGLPPDTLELLSSFLKL</sequence>
<dbReference type="Proteomes" id="UP000429607">
    <property type="component" value="Unassembled WGS sequence"/>
</dbReference>
<dbReference type="AlphaFoldDB" id="A0A6A3KC64"/>
<evidence type="ECO:0000313" key="5">
    <source>
        <dbReference type="Proteomes" id="UP000429607"/>
    </source>
</evidence>
<name>A0A6A3KC64_9STRA</name>
<evidence type="ECO:0000256" key="1">
    <source>
        <dbReference type="SAM" id="SignalP"/>
    </source>
</evidence>
<dbReference type="Proteomes" id="UP000434957">
    <property type="component" value="Unassembled WGS sequence"/>
</dbReference>
<dbReference type="Proteomes" id="UP000435112">
    <property type="component" value="Unassembled WGS sequence"/>
</dbReference>
<organism evidence="2 5">
    <name type="scientific">Phytophthora rubi</name>
    <dbReference type="NCBI Taxonomy" id="129364"/>
    <lineage>
        <taxon>Eukaryota</taxon>
        <taxon>Sar</taxon>
        <taxon>Stramenopiles</taxon>
        <taxon>Oomycota</taxon>
        <taxon>Peronosporomycetes</taxon>
        <taxon>Peronosporales</taxon>
        <taxon>Peronosporaceae</taxon>
        <taxon>Phytophthora</taxon>
    </lineage>
</organism>
<keyword evidence="1" id="KW-0732">Signal</keyword>
<accession>A0A6A3KC64</accession>
<dbReference type="EMBL" id="QXFT01001679">
    <property type="protein sequence ID" value="KAE9312766.1"/>
    <property type="molecule type" value="Genomic_DNA"/>
</dbReference>
<dbReference type="EMBL" id="QXFV01001629">
    <property type="protein sequence ID" value="KAE9001624.1"/>
    <property type="molecule type" value="Genomic_DNA"/>
</dbReference>
<dbReference type="EMBL" id="QXFU01001390">
    <property type="protein sequence ID" value="KAE9003415.1"/>
    <property type="molecule type" value="Genomic_DNA"/>
</dbReference>
<keyword evidence="6" id="KW-1185">Reference proteome</keyword>
<comment type="caution">
    <text evidence="2">The sequence shown here is derived from an EMBL/GenBank/DDBJ whole genome shotgun (WGS) entry which is preliminary data.</text>
</comment>
<evidence type="ECO:0008006" key="8">
    <source>
        <dbReference type="Google" id="ProtNLM"/>
    </source>
</evidence>
<feature type="chain" id="PRO_5036164725" description="RxLR effector protein" evidence="1">
    <location>
        <begin position="29"/>
        <end position="257"/>
    </location>
</feature>
<proteinExistence type="predicted"/>
<protein>
    <recommendedName>
        <fullName evidence="8">RxLR effector protein</fullName>
    </recommendedName>
</protein>